<protein>
    <submittedName>
        <fullName evidence="1">Uncharacterized protein</fullName>
    </submittedName>
</protein>
<dbReference type="Pfam" id="PF24233">
    <property type="entry name" value="DUF7446"/>
    <property type="match status" value="1"/>
</dbReference>
<accession>A0A8S5SDD8</accession>
<dbReference type="EMBL" id="BK032577">
    <property type="protein sequence ID" value="DAF48982.1"/>
    <property type="molecule type" value="Genomic_DNA"/>
</dbReference>
<proteinExistence type="predicted"/>
<dbReference type="InterPro" id="IPR055869">
    <property type="entry name" value="DUF7446"/>
</dbReference>
<name>A0A8S5SDD8_9CAUD</name>
<sequence>MKRLVVSLLSNTIYYATVNEKNNKMSATDRKDVTNNCISAVFEWFVNHINDDNLKEYSITYPSSEYELVMRKKKL</sequence>
<evidence type="ECO:0000313" key="1">
    <source>
        <dbReference type="EMBL" id="DAF48982.1"/>
    </source>
</evidence>
<reference evidence="1" key="1">
    <citation type="journal article" date="2021" name="Proc. Natl. Acad. Sci. U.S.A.">
        <title>A Catalog of Tens of Thousands of Viruses from Human Metagenomes Reveals Hidden Associations with Chronic Diseases.</title>
        <authorList>
            <person name="Tisza M.J."/>
            <person name="Buck C.B."/>
        </authorList>
    </citation>
    <scope>NUCLEOTIDE SEQUENCE</scope>
    <source>
        <strain evidence="1">Ctnpt50</strain>
    </source>
</reference>
<organism evidence="1">
    <name type="scientific">Siphoviridae sp. ctnpt50</name>
    <dbReference type="NCBI Taxonomy" id="2827941"/>
    <lineage>
        <taxon>Viruses</taxon>
        <taxon>Duplodnaviria</taxon>
        <taxon>Heunggongvirae</taxon>
        <taxon>Uroviricota</taxon>
        <taxon>Caudoviricetes</taxon>
    </lineage>
</organism>